<dbReference type="AlphaFoldDB" id="A0A4P7QDY5"/>
<keyword evidence="2" id="KW-0472">Membrane</keyword>
<gene>
    <name evidence="3" type="ORF">CENDO_01030</name>
</gene>
<feature type="transmembrane region" description="Helical" evidence="2">
    <location>
        <begin position="100"/>
        <end position="119"/>
    </location>
</feature>
<evidence type="ECO:0000256" key="2">
    <source>
        <dbReference type="SAM" id="Phobius"/>
    </source>
</evidence>
<sequence>MFDTLLAVTFALASSLTIAWGTVVRHKIALEANNAVMRTAIKRPLWWVGTGAAVVAYGLQILALGFGTLLIVQPILVLSLMLTLPLAAWYSKRRMAGSELLWSALLTAAVAVLIILGRPEAGMSRPPMDRWLPAIAIGIGAMAILGLASARARSKRALLLGALCGTLYGYVAVLSKAVVDIFKDEGVAVLLGSWEFYTLAASAGVGTVLQQYSFHSGPLTQSLPAMTIMEPIVAFSLGYAVLGEHFRVESAPGWSAMAIALAIMIASTVDLSQRDVRGRTVSSRGPSLPALPTPPR</sequence>
<organism evidence="3 4">
    <name type="scientific">Corynebacterium endometrii</name>
    <dbReference type="NCBI Taxonomy" id="2488819"/>
    <lineage>
        <taxon>Bacteria</taxon>
        <taxon>Bacillati</taxon>
        <taxon>Actinomycetota</taxon>
        <taxon>Actinomycetes</taxon>
        <taxon>Mycobacteriales</taxon>
        <taxon>Corynebacteriaceae</taxon>
        <taxon>Corynebacterium</taxon>
    </lineage>
</organism>
<dbReference type="PANTHER" id="PTHR40761">
    <property type="entry name" value="CONSERVED INTEGRAL MEMBRANE ALANINE VALINE AND LEUCINE RICH PROTEIN-RELATED"/>
    <property type="match status" value="1"/>
</dbReference>
<feature type="transmembrane region" description="Helical" evidence="2">
    <location>
        <begin position="221"/>
        <end position="242"/>
    </location>
</feature>
<feature type="transmembrane region" description="Helical" evidence="2">
    <location>
        <begin position="69"/>
        <end position="88"/>
    </location>
</feature>
<dbReference type="RefSeq" id="WP_168707150.1">
    <property type="nucleotide sequence ID" value="NZ_CP039247.1"/>
</dbReference>
<dbReference type="NCBIfam" id="NF038012">
    <property type="entry name" value="DMT_1"/>
    <property type="match status" value="1"/>
</dbReference>
<evidence type="ECO:0000256" key="1">
    <source>
        <dbReference type="SAM" id="MobiDB-lite"/>
    </source>
</evidence>
<protein>
    <submittedName>
        <fullName evidence="3">Uncharacterized protein</fullName>
    </submittedName>
</protein>
<feature type="transmembrane region" description="Helical" evidence="2">
    <location>
        <begin position="131"/>
        <end position="150"/>
    </location>
</feature>
<feature type="transmembrane region" description="Helical" evidence="2">
    <location>
        <begin position="254"/>
        <end position="272"/>
    </location>
</feature>
<accession>A0A4P7QDY5</accession>
<dbReference type="KEGG" id="cee:CENDO_01030"/>
<keyword evidence="4" id="KW-1185">Reference proteome</keyword>
<name>A0A4P7QDY5_9CORY</name>
<keyword evidence="2" id="KW-1133">Transmembrane helix</keyword>
<evidence type="ECO:0000313" key="4">
    <source>
        <dbReference type="Proteomes" id="UP000296352"/>
    </source>
</evidence>
<reference evidence="3 4" key="1">
    <citation type="submission" date="2019-04" db="EMBL/GenBank/DDBJ databases">
        <title>Corynebacterium endometrii sp. nov., isolated from the uterus of a cow with endometritis.</title>
        <authorList>
            <person name="Ballas P."/>
            <person name="Ruckert C."/>
            <person name="Wagener K."/>
            <person name="Drillich M."/>
            <person name="Kaempfer P."/>
            <person name="Busse H.-J."/>
            <person name="Ehling-Schulz M."/>
        </authorList>
    </citation>
    <scope>NUCLEOTIDE SEQUENCE [LARGE SCALE GENOMIC DNA]</scope>
    <source>
        <strain evidence="3 4">LMM-1653</strain>
    </source>
</reference>
<dbReference type="Proteomes" id="UP000296352">
    <property type="component" value="Chromosome"/>
</dbReference>
<feature type="transmembrane region" description="Helical" evidence="2">
    <location>
        <begin position="187"/>
        <end position="209"/>
    </location>
</feature>
<dbReference type="EMBL" id="CP039247">
    <property type="protein sequence ID" value="QCB27510.1"/>
    <property type="molecule type" value="Genomic_DNA"/>
</dbReference>
<feature type="region of interest" description="Disordered" evidence="1">
    <location>
        <begin position="276"/>
        <end position="296"/>
    </location>
</feature>
<keyword evidence="2" id="KW-0812">Transmembrane</keyword>
<feature type="transmembrane region" description="Helical" evidence="2">
    <location>
        <begin position="45"/>
        <end position="63"/>
    </location>
</feature>
<dbReference type="PANTHER" id="PTHR40761:SF1">
    <property type="entry name" value="CONSERVED INTEGRAL MEMBRANE ALANINE VALINE AND LEUCINE RICH PROTEIN-RELATED"/>
    <property type="match status" value="1"/>
</dbReference>
<evidence type="ECO:0000313" key="3">
    <source>
        <dbReference type="EMBL" id="QCB27510.1"/>
    </source>
</evidence>
<feature type="transmembrane region" description="Helical" evidence="2">
    <location>
        <begin position="157"/>
        <end position="175"/>
    </location>
</feature>
<proteinExistence type="predicted"/>
<feature type="transmembrane region" description="Helical" evidence="2">
    <location>
        <begin position="6"/>
        <end position="24"/>
    </location>
</feature>